<evidence type="ECO:0000313" key="2">
    <source>
        <dbReference type="EMBL" id="KAI5313666.1"/>
    </source>
</evidence>
<protein>
    <submittedName>
        <fullName evidence="2">Uncharacterized protein</fullName>
    </submittedName>
</protein>
<evidence type="ECO:0000313" key="3">
    <source>
        <dbReference type="Proteomes" id="UP001054821"/>
    </source>
</evidence>
<proteinExistence type="predicted"/>
<dbReference type="AlphaFoldDB" id="A0AAD4UXF5"/>
<reference evidence="2 3" key="1">
    <citation type="journal article" date="2022" name="G3 (Bethesda)">
        <title>Whole-genome sequence and methylome profiling of the almond [Prunus dulcis (Mill.) D.A. Webb] cultivar 'Nonpareil'.</title>
        <authorList>
            <person name="D'Amico-Willman K.M."/>
            <person name="Ouma W.Z."/>
            <person name="Meulia T."/>
            <person name="Sideli G.M."/>
            <person name="Gradziel T.M."/>
            <person name="Fresnedo-Ramirez J."/>
        </authorList>
    </citation>
    <scope>NUCLEOTIDE SEQUENCE [LARGE SCALE GENOMIC DNA]</scope>
    <source>
        <strain evidence="2">Clone GOH B32 T37-40</strain>
    </source>
</reference>
<sequence>MWLGNEPSNWGTNSQPARTVETLKARTSVTSPTCADYPIKGLQQHPVKDAPSSDNSKYLKFPYLNSKSGEEFNLESGCYITPVAPIKISARRKEKKADAQHISIELVEEEEEPKAIKRASMFNRLAKPTQRTSDFSRIKELTSRPSVFKRIYGYKSQRGIRSAPRRLALERLGVPSKPSEEKNQQELKSRIHVD</sequence>
<comment type="caution">
    <text evidence="2">The sequence shown here is derived from an EMBL/GenBank/DDBJ whole genome shotgun (WGS) entry which is preliminary data.</text>
</comment>
<name>A0AAD4UXF5_PRUDU</name>
<accession>A0AAD4UXF5</accession>
<feature type="compositionally biased region" description="Basic and acidic residues" evidence="1">
    <location>
        <begin position="178"/>
        <end position="194"/>
    </location>
</feature>
<organism evidence="2 3">
    <name type="scientific">Prunus dulcis</name>
    <name type="common">Almond</name>
    <name type="synonym">Amygdalus dulcis</name>
    <dbReference type="NCBI Taxonomy" id="3755"/>
    <lineage>
        <taxon>Eukaryota</taxon>
        <taxon>Viridiplantae</taxon>
        <taxon>Streptophyta</taxon>
        <taxon>Embryophyta</taxon>
        <taxon>Tracheophyta</taxon>
        <taxon>Spermatophyta</taxon>
        <taxon>Magnoliopsida</taxon>
        <taxon>eudicotyledons</taxon>
        <taxon>Gunneridae</taxon>
        <taxon>Pentapetalae</taxon>
        <taxon>rosids</taxon>
        <taxon>fabids</taxon>
        <taxon>Rosales</taxon>
        <taxon>Rosaceae</taxon>
        <taxon>Amygdaloideae</taxon>
        <taxon>Amygdaleae</taxon>
        <taxon>Prunus</taxon>
    </lineage>
</organism>
<feature type="region of interest" description="Disordered" evidence="1">
    <location>
        <begin position="34"/>
        <end position="53"/>
    </location>
</feature>
<evidence type="ECO:0000256" key="1">
    <source>
        <dbReference type="SAM" id="MobiDB-lite"/>
    </source>
</evidence>
<keyword evidence="3" id="KW-1185">Reference proteome</keyword>
<gene>
    <name evidence="2" type="ORF">L3X38_042842</name>
</gene>
<dbReference type="EMBL" id="JAJFAZ020000008">
    <property type="protein sequence ID" value="KAI5313666.1"/>
    <property type="molecule type" value="Genomic_DNA"/>
</dbReference>
<dbReference type="Proteomes" id="UP001054821">
    <property type="component" value="Chromosome 8"/>
</dbReference>
<feature type="region of interest" description="Disordered" evidence="1">
    <location>
        <begin position="171"/>
        <end position="194"/>
    </location>
</feature>